<dbReference type="SUPFAM" id="SSF51556">
    <property type="entry name" value="Metallo-dependent hydrolases"/>
    <property type="match status" value="1"/>
</dbReference>
<feature type="binding site" evidence="7">
    <location>
        <begin position="233"/>
        <end position="234"/>
    </location>
    <ligand>
        <name>substrate</name>
    </ligand>
</feature>
<evidence type="ECO:0000256" key="3">
    <source>
        <dbReference type="ARBA" id="ARBA00022801"/>
    </source>
</evidence>
<dbReference type="GO" id="GO:0006046">
    <property type="term" value="P:N-acetylglucosamine catabolic process"/>
    <property type="evidence" value="ECO:0007669"/>
    <property type="project" value="TreeGrafter"/>
</dbReference>
<evidence type="ECO:0000256" key="2">
    <source>
        <dbReference type="ARBA" id="ARBA00022723"/>
    </source>
</evidence>
<feature type="binding site" evidence="7">
    <location>
        <position position="265"/>
    </location>
    <ligand>
        <name>substrate</name>
    </ligand>
</feature>
<organism evidence="10 11">
    <name type="scientific">Serinibacter salmoneus</name>
    <dbReference type="NCBI Taxonomy" id="556530"/>
    <lineage>
        <taxon>Bacteria</taxon>
        <taxon>Bacillati</taxon>
        <taxon>Actinomycetota</taxon>
        <taxon>Actinomycetes</taxon>
        <taxon>Micrococcales</taxon>
        <taxon>Beutenbergiaceae</taxon>
        <taxon>Serinibacter</taxon>
    </lineage>
</organism>
<dbReference type="EMBL" id="PDJD01000001">
    <property type="protein sequence ID" value="PFG19902.1"/>
    <property type="molecule type" value="Genomic_DNA"/>
</dbReference>
<dbReference type="Proteomes" id="UP000224915">
    <property type="component" value="Unassembled WGS sequence"/>
</dbReference>
<protein>
    <submittedName>
        <fullName evidence="10">N-acetylglucosamine-6-phosphate deacetylase</fullName>
    </submittedName>
</protein>
<feature type="binding site" evidence="8">
    <location>
        <position position="230"/>
    </location>
    <ligand>
        <name>Zn(2+)</name>
        <dbReference type="ChEBI" id="CHEBI:29105"/>
    </ligand>
</feature>
<evidence type="ECO:0000256" key="1">
    <source>
        <dbReference type="ARBA" id="ARBA00010716"/>
    </source>
</evidence>
<dbReference type="SUPFAM" id="SSF51338">
    <property type="entry name" value="Composite domain of metallo-dependent hydrolases"/>
    <property type="match status" value="1"/>
</dbReference>
<dbReference type="GO" id="GO:0046872">
    <property type="term" value="F:metal ion binding"/>
    <property type="evidence" value="ECO:0007669"/>
    <property type="project" value="UniProtKB-KW"/>
</dbReference>
<evidence type="ECO:0000259" key="9">
    <source>
        <dbReference type="Pfam" id="PF01979"/>
    </source>
</evidence>
<dbReference type="InterPro" id="IPR032466">
    <property type="entry name" value="Metal_Hydrolase"/>
</dbReference>
<dbReference type="GO" id="GO:0008448">
    <property type="term" value="F:N-acetylglucosamine-6-phosphate deacetylase activity"/>
    <property type="evidence" value="ECO:0007669"/>
    <property type="project" value="InterPro"/>
</dbReference>
<dbReference type="PANTHER" id="PTHR11113">
    <property type="entry name" value="N-ACETYLGLUCOSAMINE-6-PHOSPHATE DEACETYLASE"/>
    <property type="match status" value="1"/>
</dbReference>
<dbReference type="Pfam" id="PF01979">
    <property type="entry name" value="Amidohydro_1"/>
    <property type="match status" value="1"/>
</dbReference>
<dbReference type="InterPro" id="IPR011059">
    <property type="entry name" value="Metal-dep_hydrolase_composite"/>
</dbReference>
<feature type="binding site" evidence="8">
    <location>
        <position position="141"/>
    </location>
    <ligand>
        <name>Zn(2+)</name>
        <dbReference type="ChEBI" id="CHEBI:29105"/>
    </ligand>
</feature>
<accession>A0A2A9D1S8</accession>
<dbReference type="InterPro" id="IPR006680">
    <property type="entry name" value="Amidohydro-rel"/>
</dbReference>
<keyword evidence="11" id="KW-1185">Reference proteome</keyword>
<dbReference type="PANTHER" id="PTHR11113:SF14">
    <property type="entry name" value="N-ACETYLGLUCOSAMINE-6-PHOSPHATE DEACETYLASE"/>
    <property type="match status" value="1"/>
</dbReference>
<dbReference type="Gene3D" id="3.20.20.140">
    <property type="entry name" value="Metal-dependent hydrolases"/>
    <property type="match status" value="1"/>
</dbReference>
<dbReference type="AlphaFoldDB" id="A0A2A9D1S8"/>
<feature type="binding site" evidence="7">
    <location>
        <position position="152"/>
    </location>
    <ligand>
        <name>substrate</name>
    </ligand>
</feature>
<evidence type="ECO:0000313" key="10">
    <source>
        <dbReference type="EMBL" id="PFG19902.1"/>
    </source>
</evidence>
<evidence type="ECO:0000256" key="5">
    <source>
        <dbReference type="PIRNR" id="PIRNR038994"/>
    </source>
</evidence>
<keyword evidence="2 8" id="KW-0479">Metal-binding</keyword>
<reference evidence="10 11" key="1">
    <citation type="submission" date="2017-10" db="EMBL/GenBank/DDBJ databases">
        <title>Sequencing the genomes of 1000 actinobacteria strains.</title>
        <authorList>
            <person name="Klenk H.-P."/>
        </authorList>
    </citation>
    <scope>NUCLEOTIDE SEQUENCE [LARGE SCALE GENOMIC DNA]</scope>
    <source>
        <strain evidence="10 11">DSM 21801</strain>
    </source>
</reference>
<evidence type="ECO:0000256" key="8">
    <source>
        <dbReference type="PIRSR" id="PIRSR038994-3"/>
    </source>
</evidence>
<evidence type="ECO:0000256" key="4">
    <source>
        <dbReference type="ARBA" id="ARBA00023277"/>
    </source>
</evidence>
<dbReference type="Gene3D" id="2.30.40.10">
    <property type="entry name" value="Urease, subunit C, domain 1"/>
    <property type="match status" value="1"/>
</dbReference>
<dbReference type="NCBIfam" id="TIGR00221">
    <property type="entry name" value="nagA"/>
    <property type="match status" value="1"/>
</dbReference>
<keyword evidence="4 5" id="KW-0119">Carbohydrate metabolism</keyword>
<evidence type="ECO:0000256" key="6">
    <source>
        <dbReference type="PIRSR" id="PIRSR038994-1"/>
    </source>
</evidence>
<dbReference type="RefSeq" id="WP_211283079.1">
    <property type="nucleotide sequence ID" value="NZ_PDJD01000001.1"/>
</dbReference>
<feature type="active site" description="Proton donor/acceptor" evidence="6">
    <location>
        <position position="287"/>
    </location>
</feature>
<evidence type="ECO:0000256" key="7">
    <source>
        <dbReference type="PIRSR" id="PIRSR038994-2"/>
    </source>
</evidence>
<feature type="binding site" evidence="7">
    <location>
        <position position="241"/>
    </location>
    <ligand>
        <name>substrate</name>
    </ligand>
</feature>
<dbReference type="PIRSF" id="PIRSF038994">
    <property type="entry name" value="NagA"/>
    <property type="match status" value="1"/>
</dbReference>
<feature type="domain" description="Amidohydrolase-related" evidence="9">
    <location>
        <begin position="60"/>
        <end position="379"/>
    </location>
</feature>
<keyword evidence="3 5" id="KW-0378">Hydrolase</keyword>
<evidence type="ECO:0000313" key="11">
    <source>
        <dbReference type="Proteomes" id="UP000224915"/>
    </source>
</evidence>
<feature type="binding site" evidence="8">
    <location>
        <position position="209"/>
    </location>
    <ligand>
        <name>Zn(2+)</name>
        <dbReference type="ChEBI" id="CHEBI:29105"/>
    </ligand>
</feature>
<feature type="binding site" evidence="7">
    <location>
        <begin position="322"/>
        <end position="324"/>
    </location>
    <ligand>
        <name>substrate</name>
    </ligand>
</feature>
<gene>
    <name evidence="10" type="ORF">ATL40_1479</name>
</gene>
<dbReference type="InterPro" id="IPR003764">
    <property type="entry name" value="GlcNAc_6-P_deAcase"/>
</dbReference>
<comment type="caution">
    <text evidence="10">The sequence shown here is derived from an EMBL/GenBank/DDBJ whole genome shotgun (WGS) entry which is preliminary data.</text>
</comment>
<name>A0A2A9D1S8_9MICO</name>
<proteinExistence type="inferred from homology"/>
<sequence>MLIHAERALIDGRIERDVRVRVEAGRIADVTVGGVPGETPGEASGLGASQTPDVHLTSGVLTPGLLDVQNNGSFGADFADAGAQQWRTVLDGLARRGVTAVQPTVITAPPAELHGAFERVLAAQRTHDGQARARVLGAHLEGPFISPERKGAHRVECMLDPTGENLAAVLDHEAARAIVTTVTLAPELPHALEAIAAIAARGIVVAVGHSDATAAQVRAAGDAGATMTTHIFNAQRPLSHREPGVPGAVLADERFHVGTIIDGLHLDPTTVRLVRMAAPDRWVGVTDAIVTAGLPPGTPLTFGGQGVMNDDEGLGRRQDGTIAGAGIVLDEGVRRMIAAGLEPEAVLTACTRTAADSVRRDDLGRLAAGGLADLVWWDEHWFPQRVWVGGRDVA</sequence>
<comment type="similarity">
    <text evidence="1 5">Belongs to the metallo-dependent hydrolases superfamily. NagA family.</text>
</comment>
<comment type="cofactor">
    <cofactor evidence="8">
        <name>a divalent metal cation</name>
        <dbReference type="ChEBI" id="CHEBI:60240"/>
    </cofactor>
    <text evidence="8">Binds 1 divalent metal cation per subunit.</text>
</comment>